<dbReference type="RefSeq" id="WP_345927546.1">
    <property type="nucleotide sequence ID" value="NZ_JBDIVF010000004.1"/>
</dbReference>
<dbReference type="SUPFAM" id="SSF52402">
    <property type="entry name" value="Adenine nucleotide alpha hydrolases-like"/>
    <property type="match status" value="1"/>
</dbReference>
<dbReference type="CDD" id="cd01715">
    <property type="entry name" value="ETF_alpha"/>
    <property type="match status" value="1"/>
</dbReference>
<dbReference type="InterPro" id="IPR029035">
    <property type="entry name" value="DHS-like_NAD/FAD-binding_dom"/>
</dbReference>
<accession>A0ABV2CRY0</accession>
<dbReference type="Gene3D" id="3.40.50.1220">
    <property type="entry name" value="TPP-binding domain"/>
    <property type="match status" value="1"/>
</dbReference>
<dbReference type="InterPro" id="IPR014731">
    <property type="entry name" value="ETF_asu_C"/>
</dbReference>
<protein>
    <submittedName>
        <fullName evidence="4">Electron transfer flavoprotein subunit alpha/FixB family protein</fullName>
    </submittedName>
</protein>
<dbReference type="Pfam" id="PF01012">
    <property type="entry name" value="ETF"/>
    <property type="match status" value="1"/>
</dbReference>
<dbReference type="InterPro" id="IPR014729">
    <property type="entry name" value="Rossmann-like_a/b/a_fold"/>
</dbReference>
<proteinExistence type="inferred from homology"/>
<keyword evidence="2" id="KW-0249">Electron transport</keyword>
<dbReference type="InterPro" id="IPR014730">
    <property type="entry name" value="ETF_a/b_N"/>
</dbReference>
<evidence type="ECO:0000313" key="4">
    <source>
        <dbReference type="EMBL" id="MET1490675.1"/>
    </source>
</evidence>
<name>A0ABV2CRY0_9RHOO</name>
<comment type="caution">
    <text evidence="4">The sequence shown here is derived from an EMBL/GenBank/DDBJ whole genome shotgun (WGS) entry which is preliminary data.</text>
</comment>
<dbReference type="PIRSF" id="PIRSF000089">
    <property type="entry name" value="Electra_flavoP_a"/>
    <property type="match status" value="1"/>
</dbReference>
<evidence type="ECO:0000256" key="2">
    <source>
        <dbReference type="ARBA" id="ARBA00022982"/>
    </source>
</evidence>
<sequence>MMRTLLVADHDNRKLSPLAARVLTAARPLDAPVDVLVIGHGCDAVADAAALLTGVSRVRLLDAPHYADLLAENLAMVIAQLAGSYSHVLFSASSFGKALAPRVAAMLDVAPVSGVTRILAPDCFQRPSHAGNVIETVQCDEPVRLLSIHAAAFEPAAAGPAPATISELPAGPDMGVSQVVSRELHDTGSRPPLEAARVVVSGGRGLGSAEAFERLLLPLADRFGAAPAATRAAVDAGFAPNDWQVGQTGKTVEPELYLAVGISGALQHLSGMRNAGCIVAINKDPEAEIFRHADFGLVGEAAEILPQLLAELGG</sequence>
<organism evidence="4 5">
    <name type="scientific">Uliginosibacterium paludis</name>
    <dbReference type="NCBI Taxonomy" id="1615952"/>
    <lineage>
        <taxon>Bacteria</taxon>
        <taxon>Pseudomonadati</taxon>
        <taxon>Pseudomonadota</taxon>
        <taxon>Betaproteobacteria</taxon>
        <taxon>Rhodocyclales</taxon>
        <taxon>Zoogloeaceae</taxon>
        <taxon>Uliginosibacterium</taxon>
    </lineage>
</organism>
<evidence type="ECO:0000256" key="1">
    <source>
        <dbReference type="ARBA" id="ARBA00005817"/>
    </source>
</evidence>
<reference evidence="4 5" key="1">
    <citation type="submission" date="2024-07" db="EMBL/GenBank/DDBJ databases">
        <title>Uliginosibacterium paludis KCTC:42655.</title>
        <authorList>
            <person name="Kim M.K."/>
        </authorList>
    </citation>
    <scope>NUCLEOTIDE SEQUENCE [LARGE SCALE GENOMIC DNA]</scope>
    <source>
        <strain evidence="4 5">KCTC 42655</strain>
    </source>
</reference>
<keyword evidence="5" id="KW-1185">Reference proteome</keyword>
<dbReference type="InterPro" id="IPR001308">
    <property type="entry name" value="ETF_a/FixB"/>
</dbReference>
<evidence type="ECO:0000313" key="5">
    <source>
        <dbReference type="Proteomes" id="UP001548590"/>
    </source>
</evidence>
<keyword evidence="2" id="KW-0813">Transport</keyword>
<feature type="domain" description="Electron transfer flavoprotein alpha/beta-subunit N-terminal" evidence="3">
    <location>
        <begin position="4"/>
        <end position="183"/>
    </location>
</feature>
<dbReference type="Pfam" id="PF00766">
    <property type="entry name" value="ETF_alpha"/>
    <property type="match status" value="1"/>
</dbReference>
<dbReference type="Proteomes" id="UP001548590">
    <property type="component" value="Unassembled WGS sequence"/>
</dbReference>
<dbReference type="PANTHER" id="PTHR43153">
    <property type="entry name" value="ELECTRON TRANSFER FLAVOPROTEIN ALPHA"/>
    <property type="match status" value="1"/>
</dbReference>
<dbReference type="InterPro" id="IPR033947">
    <property type="entry name" value="ETF_alpha_N"/>
</dbReference>
<dbReference type="SUPFAM" id="SSF52467">
    <property type="entry name" value="DHS-like NAD/FAD-binding domain"/>
    <property type="match status" value="1"/>
</dbReference>
<gene>
    <name evidence="4" type="ORF">ABVT11_12635</name>
</gene>
<dbReference type="Gene3D" id="3.40.50.620">
    <property type="entry name" value="HUPs"/>
    <property type="match status" value="1"/>
</dbReference>
<evidence type="ECO:0000259" key="3">
    <source>
        <dbReference type="SMART" id="SM00893"/>
    </source>
</evidence>
<comment type="similarity">
    <text evidence="1">Belongs to the ETF alpha-subunit/FixB family.</text>
</comment>
<dbReference type="EMBL" id="JBEWLZ010000006">
    <property type="protein sequence ID" value="MET1490675.1"/>
    <property type="molecule type" value="Genomic_DNA"/>
</dbReference>
<dbReference type="SMART" id="SM00893">
    <property type="entry name" value="ETF"/>
    <property type="match status" value="1"/>
</dbReference>
<dbReference type="PANTHER" id="PTHR43153:SF1">
    <property type="entry name" value="ELECTRON TRANSFER FLAVOPROTEIN SUBUNIT ALPHA, MITOCHONDRIAL"/>
    <property type="match status" value="1"/>
</dbReference>